<dbReference type="GO" id="GO:0003677">
    <property type="term" value="F:DNA binding"/>
    <property type="evidence" value="ECO:0007669"/>
    <property type="project" value="UniProtKB-KW"/>
</dbReference>
<dbReference type="SUPFAM" id="SSF46785">
    <property type="entry name" value="Winged helix' DNA-binding domain"/>
    <property type="match status" value="1"/>
</dbReference>
<dbReference type="Proteomes" id="UP000324797">
    <property type="component" value="Unassembled WGS sequence"/>
</dbReference>
<dbReference type="Pfam" id="PF00155">
    <property type="entry name" value="Aminotran_1_2"/>
    <property type="match status" value="1"/>
</dbReference>
<evidence type="ECO:0000256" key="4">
    <source>
        <dbReference type="ARBA" id="ARBA00023125"/>
    </source>
</evidence>
<comment type="caution">
    <text evidence="7">The sequence shown here is derived from an EMBL/GenBank/DDBJ whole genome shotgun (WGS) entry which is preliminary data.</text>
</comment>
<dbReference type="InterPro" id="IPR036390">
    <property type="entry name" value="WH_DNA-bd_sf"/>
</dbReference>
<dbReference type="Gene3D" id="1.10.10.10">
    <property type="entry name" value="Winged helix-like DNA-binding domain superfamily/Winged helix DNA-binding domain"/>
    <property type="match status" value="1"/>
</dbReference>
<dbReference type="InterPro" id="IPR000524">
    <property type="entry name" value="Tscrpt_reg_HTH_GntR"/>
</dbReference>
<keyword evidence="5" id="KW-0804">Transcription</keyword>
<keyword evidence="4" id="KW-0238">DNA-binding</keyword>
<dbReference type="GO" id="GO:0003700">
    <property type="term" value="F:DNA-binding transcription factor activity"/>
    <property type="evidence" value="ECO:0007669"/>
    <property type="project" value="InterPro"/>
</dbReference>
<organism evidence="7 8">
    <name type="scientific">Bradyrhizobium hipponense</name>
    <dbReference type="NCBI Taxonomy" id="2605638"/>
    <lineage>
        <taxon>Bacteria</taxon>
        <taxon>Pseudomonadati</taxon>
        <taxon>Pseudomonadota</taxon>
        <taxon>Alphaproteobacteria</taxon>
        <taxon>Hyphomicrobiales</taxon>
        <taxon>Nitrobacteraceae</taxon>
        <taxon>Bradyrhizobium</taxon>
    </lineage>
</organism>
<dbReference type="GO" id="GO:0008483">
    <property type="term" value="F:transaminase activity"/>
    <property type="evidence" value="ECO:0007669"/>
    <property type="project" value="UniProtKB-KW"/>
</dbReference>
<dbReference type="AlphaFoldDB" id="A0A5S4YPY9"/>
<dbReference type="PANTHER" id="PTHR46577">
    <property type="entry name" value="HTH-TYPE TRANSCRIPTIONAL REGULATORY PROTEIN GABR"/>
    <property type="match status" value="1"/>
</dbReference>
<evidence type="ECO:0000259" key="6">
    <source>
        <dbReference type="PROSITE" id="PS50949"/>
    </source>
</evidence>
<evidence type="ECO:0000256" key="3">
    <source>
        <dbReference type="ARBA" id="ARBA00023015"/>
    </source>
</evidence>
<evidence type="ECO:0000313" key="8">
    <source>
        <dbReference type="Proteomes" id="UP000324797"/>
    </source>
</evidence>
<feature type="domain" description="HTH gntR-type" evidence="6">
    <location>
        <begin position="34"/>
        <end position="102"/>
    </location>
</feature>
<keyword evidence="8" id="KW-1185">Reference proteome</keyword>
<evidence type="ECO:0000256" key="2">
    <source>
        <dbReference type="ARBA" id="ARBA00022898"/>
    </source>
</evidence>
<proteinExistence type="inferred from homology"/>
<dbReference type="InterPro" id="IPR036388">
    <property type="entry name" value="WH-like_DNA-bd_sf"/>
</dbReference>
<dbReference type="CDD" id="cd00609">
    <property type="entry name" value="AAT_like"/>
    <property type="match status" value="1"/>
</dbReference>
<gene>
    <name evidence="7" type="ORF">FXV83_11485</name>
</gene>
<evidence type="ECO:0000313" key="7">
    <source>
        <dbReference type="EMBL" id="TYO66456.1"/>
    </source>
</evidence>
<dbReference type="SUPFAM" id="SSF53383">
    <property type="entry name" value="PLP-dependent transferases"/>
    <property type="match status" value="1"/>
</dbReference>
<dbReference type="InterPro" id="IPR015422">
    <property type="entry name" value="PyrdxlP-dep_Trfase_small"/>
</dbReference>
<dbReference type="Gene3D" id="3.90.1150.10">
    <property type="entry name" value="Aspartate Aminotransferase, domain 1"/>
    <property type="match status" value="1"/>
</dbReference>
<dbReference type="SMART" id="SM00345">
    <property type="entry name" value="HTH_GNTR"/>
    <property type="match status" value="1"/>
</dbReference>
<dbReference type="PANTHER" id="PTHR46577:SF2">
    <property type="entry name" value="TRANSCRIPTIONAL REGULATORY PROTEIN"/>
    <property type="match status" value="1"/>
</dbReference>
<comment type="similarity">
    <text evidence="1">In the C-terminal section; belongs to the class-I pyridoxal-phosphate-dependent aminotransferase family.</text>
</comment>
<name>A0A5S4YPY9_9BRAD</name>
<dbReference type="InterPro" id="IPR004839">
    <property type="entry name" value="Aminotransferase_I/II_large"/>
</dbReference>
<reference evidence="7 8" key="1">
    <citation type="submission" date="2019-08" db="EMBL/GenBank/DDBJ databases">
        <title>Bradyrhizobium hipponensis sp. nov., a rhizobium isolated from a Lupinus angustifolius root nodule in Tunisia.</title>
        <authorList>
            <person name="Off K."/>
            <person name="Rejili M."/>
            <person name="Mars M."/>
            <person name="Brachmann A."/>
            <person name="Marin M."/>
        </authorList>
    </citation>
    <scope>NUCLEOTIDE SEQUENCE [LARGE SCALE GENOMIC DNA]</scope>
    <source>
        <strain evidence="8">aSej3</strain>
    </source>
</reference>
<evidence type="ECO:0000256" key="5">
    <source>
        <dbReference type="ARBA" id="ARBA00023163"/>
    </source>
</evidence>
<dbReference type="PROSITE" id="PS50949">
    <property type="entry name" value="HTH_GNTR"/>
    <property type="match status" value="1"/>
</dbReference>
<sequence length="492" mass="53591">MAKPATIQYNLAKLYWYGRQYSLDGEALTKGRGGTRTIDVISAIRAKIAGRALSAGDRLPSIRSLAASMSVSPSTVVEAYDRLAAEGLIRARRGAGFYVSPTVMPPLALAEVEPRRDRAVDPFWVSRQSLDADDAVPKPGCGWLPPDWMPEAALRRAVLAHADASLLTDYGSTRGAPALRRLLLARLAEDAIEASIDQLMLTGSGTQATDLVCRFLLRPGDTVLVDDPCYFNFRALLRAHQVKILGVPYTLSGPDVARFEAILASERPRLYITNSALHNPTGATLSLPTAHRLLTAAAAHDLTIIEDDIFGDFEPERSPRLAALDGLARVIRIGSFSKTLSASVRCGYIAARADWIEHLVDLQVATSFGGPSPVATAIIAGVLAGGSYRKHMDELRQRLARARREVARKLQGLGLEPWLMPRGGFFLWCRLPGERDATQVARAALEEDVVLAPGNVFSVSETATSFLRFNVAQSNDPRMWDVMRRALKARAE</sequence>
<keyword evidence="3" id="KW-0805">Transcription regulation</keyword>
<dbReference type="GO" id="GO:0030170">
    <property type="term" value="F:pyridoxal phosphate binding"/>
    <property type="evidence" value="ECO:0007669"/>
    <property type="project" value="InterPro"/>
</dbReference>
<protein>
    <submittedName>
        <fullName evidence="7">PLP-dependent aminotransferase family protein</fullName>
    </submittedName>
</protein>
<dbReference type="EMBL" id="VSTH01000035">
    <property type="protein sequence ID" value="TYO66456.1"/>
    <property type="molecule type" value="Genomic_DNA"/>
</dbReference>
<accession>A0A5S4YPY9</accession>
<dbReference type="InterPro" id="IPR015424">
    <property type="entry name" value="PyrdxlP-dep_Trfase"/>
</dbReference>
<dbReference type="CDD" id="cd07377">
    <property type="entry name" value="WHTH_GntR"/>
    <property type="match status" value="1"/>
</dbReference>
<evidence type="ECO:0000256" key="1">
    <source>
        <dbReference type="ARBA" id="ARBA00005384"/>
    </source>
</evidence>
<dbReference type="InterPro" id="IPR015421">
    <property type="entry name" value="PyrdxlP-dep_Trfase_major"/>
</dbReference>
<keyword evidence="7" id="KW-0032">Aminotransferase</keyword>
<keyword evidence="7" id="KW-0808">Transferase</keyword>
<dbReference type="InterPro" id="IPR051446">
    <property type="entry name" value="HTH_trans_reg/aminotransferase"/>
</dbReference>
<dbReference type="Pfam" id="PF00392">
    <property type="entry name" value="GntR"/>
    <property type="match status" value="1"/>
</dbReference>
<keyword evidence="2" id="KW-0663">Pyridoxal phosphate</keyword>
<dbReference type="Gene3D" id="3.40.640.10">
    <property type="entry name" value="Type I PLP-dependent aspartate aminotransferase-like (Major domain)"/>
    <property type="match status" value="1"/>
</dbReference>